<dbReference type="SUPFAM" id="SSF160996">
    <property type="entry name" value="HI0933 insert domain-like"/>
    <property type="match status" value="1"/>
</dbReference>
<evidence type="ECO:0000259" key="4">
    <source>
        <dbReference type="Pfam" id="PF03486"/>
    </source>
</evidence>
<evidence type="ECO:0000256" key="2">
    <source>
        <dbReference type="ARBA" id="ARBA00022630"/>
    </source>
</evidence>
<dbReference type="Gene3D" id="1.10.8.260">
    <property type="entry name" value="HI0933 insert domain-like"/>
    <property type="match status" value="1"/>
</dbReference>
<accession>D1AFQ9</accession>
<dbReference type="Pfam" id="PF22780">
    <property type="entry name" value="HI0933_like_1st"/>
    <property type="match status" value="1"/>
</dbReference>
<comment type="cofactor">
    <cofactor evidence="1">
        <name>FAD</name>
        <dbReference type="ChEBI" id="CHEBI:57692"/>
    </cofactor>
</comment>
<dbReference type="PANTHER" id="PTHR42887:SF2">
    <property type="entry name" value="OS12G0638800 PROTEIN"/>
    <property type="match status" value="1"/>
</dbReference>
<dbReference type="NCBIfam" id="TIGR00275">
    <property type="entry name" value="aminoacetone oxidase family FAD-binding enzyme"/>
    <property type="match status" value="1"/>
</dbReference>
<dbReference type="HOGENOM" id="CLU_025174_3_1_0"/>
<reference evidence="7" key="1">
    <citation type="submission" date="2009-09" db="EMBL/GenBank/DDBJ databases">
        <title>The complete chromosome of Sebaldella termitidis ATCC 33386.</title>
        <authorList>
            <consortium name="US DOE Joint Genome Institute (JGI-PGF)"/>
            <person name="Lucas S."/>
            <person name="Copeland A."/>
            <person name="Lapidus A."/>
            <person name="Glavina del Rio T."/>
            <person name="Dalin E."/>
            <person name="Tice H."/>
            <person name="Bruce D."/>
            <person name="Goodwin L."/>
            <person name="Pitluck S."/>
            <person name="Kyrpides N."/>
            <person name="Mavromatis K."/>
            <person name="Ivanova N."/>
            <person name="Mikhailova N."/>
            <person name="Sims D."/>
            <person name="Meincke L."/>
            <person name="Brettin T."/>
            <person name="Detter J.C."/>
            <person name="Han C."/>
            <person name="Larimer F."/>
            <person name="Land M."/>
            <person name="Hauser L."/>
            <person name="Markowitz V."/>
            <person name="Cheng J.F."/>
            <person name="Hugenholtz P."/>
            <person name="Woyke T."/>
            <person name="Wu D."/>
            <person name="Eisen J.A."/>
        </authorList>
    </citation>
    <scope>NUCLEOTIDE SEQUENCE [LARGE SCALE GENOMIC DNA]</scope>
    <source>
        <strain evidence="7">ATCC 33386 / NCTC 11300</strain>
    </source>
</reference>
<dbReference type="eggNOG" id="COG2081">
    <property type="taxonomic scope" value="Bacteria"/>
</dbReference>
<dbReference type="InterPro" id="IPR004792">
    <property type="entry name" value="BaiN-like"/>
</dbReference>
<gene>
    <name evidence="6" type="ordered locus">Sterm_1076</name>
</gene>
<dbReference type="InterPro" id="IPR023166">
    <property type="entry name" value="BaiN-like_dom_sf"/>
</dbReference>
<evidence type="ECO:0000313" key="7">
    <source>
        <dbReference type="Proteomes" id="UP000000845"/>
    </source>
</evidence>
<keyword evidence="2" id="KW-0285">Flavoprotein</keyword>
<organism evidence="6 7">
    <name type="scientific">Sebaldella termitidis (strain ATCC 33386 / NCTC 11300)</name>
    <dbReference type="NCBI Taxonomy" id="526218"/>
    <lineage>
        <taxon>Bacteria</taxon>
        <taxon>Fusobacteriati</taxon>
        <taxon>Fusobacteriota</taxon>
        <taxon>Fusobacteriia</taxon>
        <taxon>Fusobacteriales</taxon>
        <taxon>Leptotrichiaceae</taxon>
        <taxon>Sebaldella</taxon>
    </lineage>
</organism>
<proteinExistence type="predicted"/>
<evidence type="ECO:0000256" key="1">
    <source>
        <dbReference type="ARBA" id="ARBA00001974"/>
    </source>
</evidence>
<dbReference type="Gene3D" id="2.40.30.10">
    <property type="entry name" value="Translation factors"/>
    <property type="match status" value="1"/>
</dbReference>
<evidence type="ECO:0000256" key="3">
    <source>
        <dbReference type="ARBA" id="ARBA00022827"/>
    </source>
</evidence>
<sequence>MYTEAAVIGGGAAGFMAAVTAKANGLDIIIMERKDRVLKKVLATGNGRCNYTNINAGISNYYGEDREFARDVLEIFGPENAVDFFEKLGIVHKIEENGKVYPYSGQASAVVDALRFETQRLEIPIYTNFDVSRIKYENSLFKIFSNDGNKIITCKKLIIAAGGCSYPELGSNGSGYRLAEMMGHKSTELRPALVQLKTEKDPVKGLHGIKVNAKITAYYKGKELNSSEGELLFTDYGISGPVVFNLSYLTALYDNLIFRADLMPDYNICDIEKMLTVRKENLSHLTMEDFLVGMINKKLGQLLLKRSGIEKLSLSVEKLSDERITKIAFLIKNYDIKIQETTGFRNAQVTAGGVKTEGVNPKTMESKKVKNLYFAGEVLDIFGDCGGYNLQWAWASGYLAGKSAAGK</sequence>
<dbReference type="InterPro" id="IPR036188">
    <property type="entry name" value="FAD/NAD-bd_sf"/>
</dbReference>
<dbReference type="SUPFAM" id="SSF51905">
    <property type="entry name" value="FAD/NAD(P)-binding domain"/>
    <property type="match status" value="1"/>
</dbReference>
<dbReference type="InterPro" id="IPR057661">
    <property type="entry name" value="RsdA/BaiN/AoA(So)_Rossmann"/>
</dbReference>
<reference evidence="6 7" key="2">
    <citation type="journal article" date="2010" name="Stand. Genomic Sci.">
        <title>Complete genome sequence of Sebaldella termitidis type strain (NCTC 11300).</title>
        <authorList>
            <person name="Harmon-Smith M."/>
            <person name="Celia L."/>
            <person name="Chertkov O."/>
            <person name="Lapidus A."/>
            <person name="Copeland A."/>
            <person name="Glavina Del Rio T."/>
            <person name="Nolan M."/>
            <person name="Lucas S."/>
            <person name="Tice H."/>
            <person name="Cheng J.F."/>
            <person name="Han C."/>
            <person name="Detter J.C."/>
            <person name="Bruce D."/>
            <person name="Goodwin L."/>
            <person name="Pitluck S."/>
            <person name="Pati A."/>
            <person name="Liolios K."/>
            <person name="Ivanova N."/>
            <person name="Mavromatis K."/>
            <person name="Mikhailova N."/>
            <person name="Chen A."/>
            <person name="Palaniappan K."/>
            <person name="Land M."/>
            <person name="Hauser L."/>
            <person name="Chang Y.J."/>
            <person name="Jeffries C.D."/>
            <person name="Brettin T."/>
            <person name="Goker M."/>
            <person name="Beck B."/>
            <person name="Bristow J."/>
            <person name="Eisen J.A."/>
            <person name="Markowitz V."/>
            <person name="Hugenholtz P."/>
            <person name="Kyrpides N.C."/>
            <person name="Klenk H.P."/>
            <person name="Chen F."/>
        </authorList>
    </citation>
    <scope>NUCLEOTIDE SEQUENCE [LARGE SCALE GENOMIC DNA]</scope>
    <source>
        <strain evidence="7">ATCC 33386 / NCTC 11300</strain>
    </source>
</reference>
<dbReference type="STRING" id="526218.Sterm_1076"/>
<dbReference type="PANTHER" id="PTHR42887">
    <property type="entry name" value="OS12G0638800 PROTEIN"/>
    <property type="match status" value="1"/>
</dbReference>
<evidence type="ECO:0000313" key="6">
    <source>
        <dbReference type="EMBL" id="ACZ07944.1"/>
    </source>
</evidence>
<dbReference type="Pfam" id="PF03486">
    <property type="entry name" value="HI0933_like"/>
    <property type="match status" value="1"/>
</dbReference>
<feature type="domain" description="RsdA/BaiN/AoA(So)-like insert" evidence="5">
    <location>
        <begin position="190"/>
        <end position="349"/>
    </location>
</feature>
<name>D1AFQ9_SEBTE</name>
<dbReference type="EMBL" id="CP001739">
    <property type="protein sequence ID" value="ACZ07944.1"/>
    <property type="molecule type" value="Genomic_DNA"/>
</dbReference>
<feature type="domain" description="RsdA/BaiN/AoA(So)-like Rossmann fold-like" evidence="4">
    <location>
        <begin position="4"/>
        <end position="402"/>
    </location>
</feature>
<keyword evidence="3" id="KW-0274">FAD</keyword>
<dbReference type="Gene3D" id="3.50.50.60">
    <property type="entry name" value="FAD/NAD(P)-binding domain"/>
    <property type="match status" value="1"/>
</dbReference>
<dbReference type="Proteomes" id="UP000000845">
    <property type="component" value="Chromosome"/>
</dbReference>
<protein>
    <submittedName>
        <fullName evidence="6">HI0933 family protein</fullName>
    </submittedName>
</protein>
<dbReference type="RefSeq" id="WP_012860540.1">
    <property type="nucleotide sequence ID" value="NC_013517.1"/>
</dbReference>
<keyword evidence="7" id="KW-1185">Reference proteome</keyword>
<evidence type="ECO:0000259" key="5">
    <source>
        <dbReference type="Pfam" id="PF22780"/>
    </source>
</evidence>
<dbReference type="KEGG" id="str:Sterm_1076"/>
<dbReference type="AlphaFoldDB" id="D1AFQ9"/>
<dbReference type="InterPro" id="IPR055178">
    <property type="entry name" value="RsdA/BaiN/AoA(So)-like_dom"/>
</dbReference>